<name>A0ABU2P1L7_9ACTN</name>
<feature type="compositionally biased region" description="Low complexity" evidence="5">
    <location>
        <begin position="96"/>
        <end position="107"/>
    </location>
</feature>
<evidence type="ECO:0000313" key="6">
    <source>
        <dbReference type="EMBL" id="MDT0386033.1"/>
    </source>
</evidence>
<dbReference type="InterPro" id="IPR013783">
    <property type="entry name" value="Ig-like_fold"/>
</dbReference>
<comment type="catalytic activity">
    <reaction evidence="1">
        <text>Hydrolysis of terminal non-reducing beta-D-galactose residues in beta-D-galactosides.</text>
        <dbReference type="EC" id="3.2.1.23"/>
    </reaction>
</comment>
<dbReference type="Gene3D" id="3.20.20.80">
    <property type="entry name" value="Glycosidases"/>
    <property type="match status" value="1"/>
</dbReference>
<evidence type="ECO:0000256" key="1">
    <source>
        <dbReference type="ARBA" id="ARBA00001412"/>
    </source>
</evidence>
<dbReference type="SUPFAM" id="SSF51445">
    <property type="entry name" value="(Trans)glycosidases"/>
    <property type="match status" value="1"/>
</dbReference>
<dbReference type="RefSeq" id="WP_311678221.1">
    <property type="nucleotide sequence ID" value="NZ_JAVREU010000001.1"/>
</dbReference>
<keyword evidence="4" id="KW-0326">Glycosidase</keyword>
<feature type="region of interest" description="Disordered" evidence="5">
    <location>
        <begin position="84"/>
        <end position="107"/>
    </location>
</feature>
<dbReference type="EC" id="3.2.1.23" evidence="2"/>
<dbReference type="InterPro" id="IPR017853">
    <property type="entry name" value="GH"/>
</dbReference>
<feature type="compositionally biased region" description="Basic and acidic residues" evidence="5">
    <location>
        <begin position="84"/>
        <end position="94"/>
    </location>
</feature>
<evidence type="ECO:0000256" key="2">
    <source>
        <dbReference type="ARBA" id="ARBA00012756"/>
    </source>
</evidence>
<dbReference type="Gene3D" id="2.60.40.10">
    <property type="entry name" value="Immunoglobulins"/>
    <property type="match status" value="1"/>
</dbReference>
<evidence type="ECO:0000256" key="3">
    <source>
        <dbReference type="ARBA" id="ARBA00022801"/>
    </source>
</evidence>
<protein>
    <recommendedName>
        <fullName evidence="2">beta-galactosidase</fullName>
        <ecNumber evidence="2">3.2.1.23</ecNumber>
    </recommendedName>
</protein>
<dbReference type="EMBL" id="JAVREU010000001">
    <property type="protein sequence ID" value="MDT0386033.1"/>
    <property type="molecule type" value="Genomic_DNA"/>
</dbReference>
<comment type="caution">
    <text evidence="6">The sequence shown here is derived from an EMBL/GenBank/DDBJ whole genome shotgun (WGS) entry which is preliminary data.</text>
</comment>
<dbReference type="SUPFAM" id="SSF49303">
    <property type="entry name" value="beta-Galactosidase/glucuronidase domain"/>
    <property type="match status" value="1"/>
</dbReference>
<evidence type="ECO:0000256" key="5">
    <source>
        <dbReference type="SAM" id="MobiDB-lite"/>
    </source>
</evidence>
<gene>
    <name evidence="6" type="ORF">RM641_01180</name>
</gene>
<dbReference type="PANTHER" id="PTHR46323">
    <property type="entry name" value="BETA-GALACTOSIDASE"/>
    <property type="match status" value="1"/>
</dbReference>
<dbReference type="Proteomes" id="UP001183586">
    <property type="component" value="Unassembled WGS sequence"/>
</dbReference>
<reference evidence="7" key="1">
    <citation type="submission" date="2023-07" db="EMBL/GenBank/DDBJ databases">
        <title>30 novel species of actinomycetes from the DSMZ collection.</title>
        <authorList>
            <person name="Nouioui I."/>
        </authorList>
    </citation>
    <scope>NUCLEOTIDE SEQUENCE [LARGE SCALE GENOMIC DNA]</scope>
    <source>
        <strain evidence="7">DSM 41921</strain>
    </source>
</reference>
<keyword evidence="3" id="KW-0378">Hydrolase</keyword>
<dbReference type="PANTHER" id="PTHR46323:SF2">
    <property type="entry name" value="BETA-GALACTOSIDASE"/>
    <property type="match status" value="1"/>
</dbReference>
<organism evidence="6 7">
    <name type="scientific">Streptomyces dubilierae</name>
    <dbReference type="NCBI Taxonomy" id="3075533"/>
    <lineage>
        <taxon>Bacteria</taxon>
        <taxon>Bacillati</taxon>
        <taxon>Actinomycetota</taxon>
        <taxon>Actinomycetes</taxon>
        <taxon>Kitasatosporales</taxon>
        <taxon>Streptomycetaceae</taxon>
        <taxon>Streptomyces</taxon>
    </lineage>
</organism>
<dbReference type="InterPro" id="IPR050347">
    <property type="entry name" value="Bact_Beta-galactosidase"/>
</dbReference>
<evidence type="ECO:0000256" key="4">
    <source>
        <dbReference type="ARBA" id="ARBA00023295"/>
    </source>
</evidence>
<proteinExistence type="predicted"/>
<sequence length="107" mass="11726">MDVDTDAPVRISVPALGIHGQPVDSELRFPIVRPWSAEDAHLYEAHLATGSERVGVRFGFRTIAMDESGALGVNGRRVLLRGVNRHEFDPDHSRASPRSPRAATRSS</sequence>
<dbReference type="InterPro" id="IPR036156">
    <property type="entry name" value="Beta-gal/glucu_dom_sf"/>
</dbReference>
<keyword evidence="7" id="KW-1185">Reference proteome</keyword>
<accession>A0ABU2P1L7</accession>
<evidence type="ECO:0000313" key="7">
    <source>
        <dbReference type="Proteomes" id="UP001183586"/>
    </source>
</evidence>